<keyword evidence="3" id="KW-1185">Reference proteome</keyword>
<dbReference type="AlphaFoldDB" id="A0A5B0Q2A6"/>
<name>A0A5B0Q2A6_PUCGR</name>
<dbReference type="Proteomes" id="UP000325313">
    <property type="component" value="Unassembled WGS sequence"/>
</dbReference>
<protein>
    <submittedName>
        <fullName evidence="1">Uncharacterized protein</fullName>
    </submittedName>
</protein>
<dbReference type="EMBL" id="VSWC01000029">
    <property type="protein sequence ID" value="KAA1107400.1"/>
    <property type="molecule type" value="Genomic_DNA"/>
</dbReference>
<proteinExistence type="predicted"/>
<comment type="caution">
    <text evidence="1">The sequence shown here is derived from an EMBL/GenBank/DDBJ whole genome shotgun (WGS) entry which is preliminary data.</text>
</comment>
<dbReference type="EMBL" id="VDEP01000203">
    <property type="protein sequence ID" value="KAA1124792.1"/>
    <property type="molecule type" value="Genomic_DNA"/>
</dbReference>
<evidence type="ECO:0000313" key="2">
    <source>
        <dbReference type="EMBL" id="KAA1124792.1"/>
    </source>
</evidence>
<gene>
    <name evidence="1" type="ORF">PGT21_012595</name>
    <name evidence="2" type="ORF">PGTUg99_034912</name>
</gene>
<sequence length="127" mass="14142">MSLPISNSLHNTLIETSPPSVAIQHGLTTQHNWELPLAKAQVTFIYHDCQMDREGYTLYPNENTTFVLQPGAQITNFGNVGYSQRLPAMRKVRTTDGKPSEFAAWVSCSAILENVTMPGLHQLDKGR</sequence>
<dbReference type="Proteomes" id="UP000324748">
    <property type="component" value="Unassembled WGS sequence"/>
</dbReference>
<evidence type="ECO:0000313" key="3">
    <source>
        <dbReference type="Proteomes" id="UP000324748"/>
    </source>
</evidence>
<evidence type="ECO:0000313" key="4">
    <source>
        <dbReference type="Proteomes" id="UP000325313"/>
    </source>
</evidence>
<accession>A0A5B0Q2A6</accession>
<organism evidence="1 3">
    <name type="scientific">Puccinia graminis f. sp. tritici</name>
    <dbReference type="NCBI Taxonomy" id="56615"/>
    <lineage>
        <taxon>Eukaryota</taxon>
        <taxon>Fungi</taxon>
        <taxon>Dikarya</taxon>
        <taxon>Basidiomycota</taxon>
        <taxon>Pucciniomycotina</taxon>
        <taxon>Pucciniomycetes</taxon>
        <taxon>Pucciniales</taxon>
        <taxon>Pucciniaceae</taxon>
        <taxon>Puccinia</taxon>
    </lineage>
</organism>
<reference evidence="3 4" key="1">
    <citation type="submission" date="2019-05" db="EMBL/GenBank/DDBJ databases">
        <title>Emergence of the Ug99 lineage of the wheat stem rust pathogen through somatic hybridization.</title>
        <authorList>
            <person name="Li F."/>
            <person name="Upadhyaya N.M."/>
            <person name="Sperschneider J."/>
            <person name="Matny O."/>
            <person name="Nguyen-Phuc H."/>
            <person name="Mago R."/>
            <person name="Raley C."/>
            <person name="Miller M.E."/>
            <person name="Silverstein K.A.T."/>
            <person name="Henningsen E."/>
            <person name="Hirsch C.D."/>
            <person name="Visser B."/>
            <person name="Pretorius Z.A."/>
            <person name="Steffenson B.J."/>
            <person name="Schwessinger B."/>
            <person name="Dodds P.N."/>
            <person name="Figueroa M."/>
        </authorList>
    </citation>
    <scope>NUCLEOTIDE SEQUENCE [LARGE SCALE GENOMIC DNA]</scope>
    <source>
        <strain evidence="1">21-0</strain>
        <strain evidence="2 4">Ug99</strain>
    </source>
</reference>
<evidence type="ECO:0000313" key="1">
    <source>
        <dbReference type="EMBL" id="KAA1107400.1"/>
    </source>
</evidence>
<dbReference type="OrthoDB" id="2507455at2759"/>